<proteinExistence type="predicted"/>
<dbReference type="InterPro" id="IPR027417">
    <property type="entry name" value="P-loop_NTPase"/>
</dbReference>
<dbReference type="OrthoDB" id="3034828at2"/>
<sequence length="799" mass="94491">MSIQFDFWNSKFNQFKNSIKKDNKGNIDFNALANFFLIYGKRKSGKSELVNLLLNNIFLSKKKVSIIRLFEDENGYIYYEDIKHMNNKDKISQLINNRIDTGDIKIDVTLSLIDKLLKSRAKKKIQIIWLDNIKLNGAISYEKIETIFNDKNCIKKIIMTTSDIEVKNFYSKKADEQFEFPELNYEVYKKYFSEDVANIKAIVDRSLFYKLKNLNNEELVQQIFYWGEDKYGVISSLADFYSHTDSINVTSEQSSEMFKNILSASFVGSSNAGTDLENLLLYLLMFPKEISYDDLTYLEKDPLFDFITEMENLKNSKIILEKNSFFKIDEAFLISKEGFIESYTNRRVKRDTALSIDYLLRADYPEQYTLRANNAKYFSQPQAQEYFLISHIRGTLTNDIKKYLPLETLDAMHVIDKLNLFFSDDSSEMFNKLQPIIQRKLQKNNSSLLEAEYHFLYLRMLLSSQERKVLYPIIVIQLKNLLRIYQELKDKREIEMQIKVGNLLAPQLINVLNNTFRKEAIEIFNETDRLIRKHMKINVYQYISYYVQNHIIASSILPYNETYYILLDLINRMLSKEEVFGDLNIYDVFPVVFSNLLGISFYKTEEDVKNVLTLAENRKSILKSYKQNAYKIINNQILSEFLLAKSYSSKELNRWIKKLKRLDEKNIVMNNIAGFYLLKGDVKIAREYLFKILKNNINDDFYRFYANYNLIVLDLLDPSSDENENLLLDRVKQLSVPALFNDTNIILYLKKRIKFLEKLCKQKEKTDIITLEKKLNTSLRTSDVIFKKIWLFSDYQYWS</sequence>
<accession>A0A1E5GZ73</accession>
<evidence type="ECO:0000313" key="1">
    <source>
        <dbReference type="EMBL" id="OEG18009.1"/>
    </source>
</evidence>
<keyword evidence="2" id="KW-1185">Reference proteome</keyword>
<gene>
    <name evidence="1" type="ORF">BCR23_14370</name>
</gene>
<dbReference type="SUPFAM" id="SSF52540">
    <property type="entry name" value="P-loop containing nucleoside triphosphate hydrolases"/>
    <property type="match status" value="1"/>
</dbReference>
<dbReference type="AlphaFoldDB" id="A0A1E5GZ73"/>
<dbReference type="EMBL" id="MIKB01000006">
    <property type="protein sequence ID" value="OEG18009.1"/>
    <property type="molecule type" value="Genomic_DNA"/>
</dbReference>
<dbReference type="Proteomes" id="UP000094764">
    <property type="component" value="Unassembled WGS sequence"/>
</dbReference>
<dbReference type="RefSeq" id="WP_069634280.1">
    <property type="nucleotide sequence ID" value="NZ_JXKZ01000032.1"/>
</dbReference>
<comment type="caution">
    <text evidence="1">The sequence shown here is derived from an EMBL/GenBank/DDBJ whole genome shotgun (WGS) entry which is preliminary data.</text>
</comment>
<name>A0A1E5GZ73_9ENTE</name>
<reference evidence="2" key="1">
    <citation type="submission" date="2016-09" db="EMBL/GenBank/DDBJ databases">
        <authorList>
            <person name="Gulvik C.A."/>
        </authorList>
    </citation>
    <scope>NUCLEOTIDE SEQUENCE [LARGE SCALE GENOMIC DNA]</scope>
    <source>
        <strain evidence="2">LMG 26306</strain>
    </source>
</reference>
<protein>
    <submittedName>
        <fullName evidence="1">Uncharacterized protein</fullName>
    </submittedName>
</protein>
<organism evidence="1 2">
    <name type="scientific">Enterococcus quebecensis</name>
    <dbReference type="NCBI Taxonomy" id="903983"/>
    <lineage>
        <taxon>Bacteria</taxon>
        <taxon>Bacillati</taxon>
        <taxon>Bacillota</taxon>
        <taxon>Bacilli</taxon>
        <taxon>Lactobacillales</taxon>
        <taxon>Enterococcaceae</taxon>
        <taxon>Enterococcus</taxon>
    </lineage>
</organism>
<evidence type="ECO:0000313" key="2">
    <source>
        <dbReference type="Proteomes" id="UP000094764"/>
    </source>
</evidence>